<reference evidence="2 3" key="1">
    <citation type="submission" date="2023-06" db="EMBL/GenBank/DDBJ databases">
        <title>Draft genome sequence of Gleimia hominis type strain CCUG 57540T.</title>
        <authorList>
            <person name="Salva-Serra F."/>
            <person name="Cardew S."/>
            <person name="Jensie Markopoulos S."/>
            <person name="Ohlen M."/>
            <person name="Inganas E."/>
            <person name="Svensson-Stadler L."/>
            <person name="Moore E.R.B."/>
        </authorList>
    </citation>
    <scope>NUCLEOTIDE SEQUENCE [LARGE SCALE GENOMIC DNA]</scope>
    <source>
        <strain evidence="2 3">CCUG 57540</strain>
    </source>
</reference>
<feature type="transmembrane region" description="Helical" evidence="1">
    <location>
        <begin position="187"/>
        <end position="207"/>
    </location>
</feature>
<accession>A0ABU3I8B9</accession>
<protein>
    <recommendedName>
        <fullName evidence="4">Type II secretion system protein GspF domain-containing protein</fullName>
    </recommendedName>
</protein>
<feature type="transmembrane region" description="Helical" evidence="1">
    <location>
        <begin position="213"/>
        <end position="233"/>
    </location>
</feature>
<keyword evidence="1" id="KW-0812">Transmembrane</keyword>
<evidence type="ECO:0000313" key="3">
    <source>
        <dbReference type="Proteomes" id="UP001247542"/>
    </source>
</evidence>
<gene>
    <name evidence="2" type="ORF">QS713_00900</name>
</gene>
<evidence type="ECO:0000313" key="2">
    <source>
        <dbReference type="EMBL" id="MDT3766629.1"/>
    </source>
</evidence>
<sequence length="386" mass="41077">MAAVETDFDMMLVLSLALTSLVSVSIVSLEVMRARRFRSYWWDRPKESVKPQSVDDPAVLLAHVVSRLKCGLSTSDAWAGALAGTQTEVRVGAWGNSAQSGTQRKNVPTEGGAEISVAASVDDLGVPELVRNHTAFAPYRSSIVAACQLSHDLGTPLAQTLEVVLEGIEDAKVADRARRVAQAGPRLSARLLLWLPALGLVAAWLLGADLPGILFDGAAGSLALALGIVLWIAGHRWTHKMVRAAEQTNSEGVDPVIEINLLASALRVGSSIPHALDTVAHACADPPLSHMGTLLRLGAPRTQMPTPHEYHAKICDALWPAWSAGASPMQLLTLAAQAIRKNRLTQTQEQAQQLGVKLVLPLGLCLLPAFVCIGVVPIVIMLFTAV</sequence>
<organism evidence="2 3">
    <name type="scientific">Gleimia hominis</name>
    <dbReference type="NCBI Taxonomy" id="595468"/>
    <lineage>
        <taxon>Bacteria</taxon>
        <taxon>Bacillati</taxon>
        <taxon>Actinomycetota</taxon>
        <taxon>Actinomycetes</taxon>
        <taxon>Actinomycetales</taxon>
        <taxon>Actinomycetaceae</taxon>
        <taxon>Gleimia</taxon>
    </lineage>
</organism>
<name>A0ABU3I8B9_9ACTO</name>
<proteinExistence type="predicted"/>
<dbReference type="PANTHER" id="PTHR35007">
    <property type="entry name" value="INTEGRAL MEMBRANE PROTEIN-RELATED"/>
    <property type="match status" value="1"/>
</dbReference>
<keyword evidence="3" id="KW-1185">Reference proteome</keyword>
<feature type="transmembrane region" description="Helical" evidence="1">
    <location>
        <begin position="12"/>
        <end position="32"/>
    </location>
</feature>
<keyword evidence="1" id="KW-0472">Membrane</keyword>
<dbReference type="EMBL" id="JASXSX010000001">
    <property type="protein sequence ID" value="MDT3766629.1"/>
    <property type="molecule type" value="Genomic_DNA"/>
</dbReference>
<evidence type="ECO:0000256" key="1">
    <source>
        <dbReference type="SAM" id="Phobius"/>
    </source>
</evidence>
<dbReference type="RefSeq" id="WP_313271684.1">
    <property type="nucleotide sequence ID" value="NZ_JASXSX010000001.1"/>
</dbReference>
<dbReference type="Proteomes" id="UP001247542">
    <property type="component" value="Unassembled WGS sequence"/>
</dbReference>
<evidence type="ECO:0008006" key="4">
    <source>
        <dbReference type="Google" id="ProtNLM"/>
    </source>
</evidence>
<keyword evidence="1" id="KW-1133">Transmembrane helix</keyword>
<feature type="transmembrane region" description="Helical" evidence="1">
    <location>
        <begin position="358"/>
        <end position="383"/>
    </location>
</feature>
<comment type="caution">
    <text evidence="2">The sequence shown here is derived from an EMBL/GenBank/DDBJ whole genome shotgun (WGS) entry which is preliminary data.</text>
</comment>
<dbReference type="PANTHER" id="PTHR35007:SF4">
    <property type="entry name" value="CONSERVED TRANSMEMBRANE PROTEIN-RELATED"/>
    <property type="match status" value="1"/>
</dbReference>